<accession>A0A9W9ZSP8</accession>
<dbReference type="Proteomes" id="UP001163046">
    <property type="component" value="Unassembled WGS sequence"/>
</dbReference>
<comment type="caution">
    <text evidence="1">The sequence shown here is derived from an EMBL/GenBank/DDBJ whole genome shotgun (WGS) entry which is preliminary data.</text>
</comment>
<evidence type="ECO:0000313" key="2">
    <source>
        <dbReference type="Proteomes" id="UP001163046"/>
    </source>
</evidence>
<organism evidence="1 2">
    <name type="scientific">Desmophyllum pertusum</name>
    <dbReference type="NCBI Taxonomy" id="174260"/>
    <lineage>
        <taxon>Eukaryota</taxon>
        <taxon>Metazoa</taxon>
        <taxon>Cnidaria</taxon>
        <taxon>Anthozoa</taxon>
        <taxon>Hexacorallia</taxon>
        <taxon>Scleractinia</taxon>
        <taxon>Caryophylliina</taxon>
        <taxon>Caryophylliidae</taxon>
        <taxon>Desmophyllum</taxon>
    </lineage>
</organism>
<keyword evidence="2" id="KW-1185">Reference proteome</keyword>
<dbReference type="AlphaFoldDB" id="A0A9W9ZSP8"/>
<reference evidence="1" key="1">
    <citation type="submission" date="2023-01" db="EMBL/GenBank/DDBJ databases">
        <title>Genome assembly of the deep-sea coral Lophelia pertusa.</title>
        <authorList>
            <person name="Herrera S."/>
            <person name="Cordes E."/>
        </authorList>
    </citation>
    <scope>NUCLEOTIDE SEQUENCE</scope>
    <source>
        <strain evidence="1">USNM1676648</strain>
        <tissue evidence="1">Polyp</tissue>
    </source>
</reference>
<evidence type="ECO:0000313" key="1">
    <source>
        <dbReference type="EMBL" id="KAJ7387141.1"/>
    </source>
</evidence>
<dbReference type="EMBL" id="MU825874">
    <property type="protein sequence ID" value="KAJ7387141.1"/>
    <property type="molecule type" value="Genomic_DNA"/>
</dbReference>
<name>A0A9W9ZSP8_9CNID</name>
<gene>
    <name evidence="1" type="ORF">OS493_004107</name>
</gene>
<sequence>MTASWRLGKAKRDPAQLCKKSVASHAVVMTSEKSRITLPIPTLNDLNVVSRKEIYGEKNQ</sequence>
<proteinExistence type="predicted"/>
<protein>
    <submittedName>
        <fullName evidence="1">Uncharacterized protein</fullName>
    </submittedName>
</protein>